<dbReference type="GO" id="GO:0007165">
    <property type="term" value="P:signal transduction"/>
    <property type="evidence" value="ECO:0007669"/>
    <property type="project" value="InterPro"/>
</dbReference>
<dbReference type="GO" id="GO:0016020">
    <property type="term" value="C:membrane"/>
    <property type="evidence" value="ECO:0007669"/>
    <property type="project" value="InterPro"/>
</dbReference>
<protein>
    <recommendedName>
        <fullName evidence="1">HAMP domain-containing protein</fullName>
    </recommendedName>
</protein>
<organism evidence="2 3">
    <name type="scientific">Hyphomicrobium sulfonivorans</name>
    <dbReference type="NCBI Taxonomy" id="121290"/>
    <lineage>
        <taxon>Bacteria</taxon>
        <taxon>Pseudomonadati</taxon>
        <taxon>Pseudomonadota</taxon>
        <taxon>Alphaproteobacteria</taxon>
        <taxon>Hyphomicrobiales</taxon>
        <taxon>Hyphomicrobiaceae</taxon>
        <taxon>Hyphomicrobium</taxon>
    </lineage>
</organism>
<accession>A0A109BCI7</accession>
<dbReference type="Proteomes" id="UP000059074">
    <property type="component" value="Unassembled WGS sequence"/>
</dbReference>
<dbReference type="AlphaFoldDB" id="A0A109BCI7"/>
<name>A0A109BCI7_HYPSL</name>
<dbReference type="OrthoDB" id="7932643at2"/>
<reference evidence="2 3" key="1">
    <citation type="submission" date="2015-10" db="EMBL/GenBank/DDBJ databases">
        <title>Transcriptomic analysis of a linuron degrading triple-species bacterial consortium.</title>
        <authorList>
            <person name="Albers P."/>
        </authorList>
    </citation>
    <scope>NUCLEOTIDE SEQUENCE [LARGE SCALE GENOMIC DNA]</scope>
    <source>
        <strain evidence="2 3">WDL6</strain>
    </source>
</reference>
<dbReference type="PROSITE" id="PS50885">
    <property type="entry name" value="HAMP"/>
    <property type="match status" value="1"/>
</dbReference>
<dbReference type="EMBL" id="LMTR01000073">
    <property type="protein sequence ID" value="KWT66289.1"/>
    <property type="molecule type" value="Genomic_DNA"/>
</dbReference>
<sequence length="143" mass="15744">MPIVSYARGVLAIAQTVHCWLAILTGLDEARRVRLAGYAERIATTLERAGEALRRLEADPADRSARGQAVRELGRIAGYIDTMVGALEQQLDGRKLAGVKRRLEVLRPGELHRNVVAGRKPKDLDRLASAEGYFRALADGLRM</sequence>
<gene>
    <name evidence="2" type="ORF">APY04_2485</name>
</gene>
<dbReference type="InterPro" id="IPR003660">
    <property type="entry name" value="HAMP_dom"/>
</dbReference>
<evidence type="ECO:0000259" key="1">
    <source>
        <dbReference type="PROSITE" id="PS50885"/>
    </source>
</evidence>
<proteinExistence type="predicted"/>
<comment type="caution">
    <text evidence="2">The sequence shown here is derived from an EMBL/GenBank/DDBJ whole genome shotgun (WGS) entry which is preliminary data.</text>
</comment>
<evidence type="ECO:0000313" key="2">
    <source>
        <dbReference type="EMBL" id="KWT66289.1"/>
    </source>
</evidence>
<keyword evidence="3" id="KW-1185">Reference proteome</keyword>
<dbReference type="PATRIC" id="fig|121290.4.peg.386"/>
<dbReference type="RefSeq" id="WP_068462894.1">
    <property type="nucleotide sequence ID" value="NZ_LMTR01000073.1"/>
</dbReference>
<dbReference type="STRING" id="121290.APY04_2485"/>
<evidence type="ECO:0000313" key="3">
    <source>
        <dbReference type="Proteomes" id="UP000059074"/>
    </source>
</evidence>
<feature type="domain" description="HAMP" evidence="1">
    <location>
        <begin position="40"/>
        <end position="92"/>
    </location>
</feature>